<protein>
    <submittedName>
        <fullName evidence="1">Uncharacterized protein</fullName>
    </submittedName>
</protein>
<name>A0A397SE09_9GLOM</name>
<dbReference type="Proteomes" id="UP000265703">
    <property type="component" value="Unassembled WGS sequence"/>
</dbReference>
<accession>A0A397SE09</accession>
<comment type="caution">
    <text evidence="1">The sequence shown here is derived from an EMBL/GenBank/DDBJ whole genome shotgun (WGS) entry which is preliminary data.</text>
</comment>
<evidence type="ECO:0000313" key="2">
    <source>
        <dbReference type="Proteomes" id="UP000265703"/>
    </source>
</evidence>
<dbReference type="AlphaFoldDB" id="A0A397SE09"/>
<keyword evidence="2" id="KW-1185">Reference proteome</keyword>
<gene>
    <name evidence="1" type="ORF">C1645_834507</name>
</gene>
<reference evidence="1 2" key="1">
    <citation type="submission" date="2018-06" db="EMBL/GenBank/DDBJ databases">
        <title>Comparative genomics reveals the genomic features of Rhizophagus irregularis, R. cerebriforme, R. diaphanum and Gigaspora rosea, and their symbiotic lifestyle signature.</title>
        <authorList>
            <person name="Morin E."/>
            <person name="San Clemente H."/>
            <person name="Chen E.C.H."/>
            <person name="De La Providencia I."/>
            <person name="Hainaut M."/>
            <person name="Kuo A."/>
            <person name="Kohler A."/>
            <person name="Murat C."/>
            <person name="Tang N."/>
            <person name="Roy S."/>
            <person name="Loubradou J."/>
            <person name="Henrissat B."/>
            <person name="Grigoriev I.V."/>
            <person name="Corradi N."/>
            <person name="Roux C."/>
            <person name="Martin F.M."/>
        </authorList>
    </citation>
    <scope>NUCLEOTIDE SEQUENCE [LARGE SCALE GENOMIC DNA]</scope>
    <source>
        <strain evidence="1 2">DAOM 227022</strain>
    </source>
</reference>
<proteinExistence type="predicted"/>
<dbReference type="EMBL" id="QKYT01000611">
    <property type="protein sequence ID" value="RIA82966.1"/>
    <property type="molecule type" value="Genomic_DNA"/>
</dbReference>
<organism evidence="1 2">
    <name type="scientific">Glomus cerebriforme</name>
    <dbReference type="NCBI Taxonomy" id="658196"/>
    <lineage>
        <taxon>Eukaryota</taxon>
        <taxon>Fungi</taxon>
        <taxon>Fungi incertae sedis</taxon>
        <taxon>Mucoromycota</taxon>
        <taxon>Glomeromycotina</taxon>
        <taxon>Glomeromycetes</taxon>
        <taxon>Glomerales</taxon>
        <taxon>Glomeraceae</taxon>
        <taxon>Glomus</taxon>
    </lineage>
</organism>
<sequence length="63" mass="7136">MFINECCAIDAQIEKGKPALGLTSLNCNCVFFHHGFDVYMHHELDLDMPVSRLTEAKNAIINR</sequence>
<evidence type="ECO:0000313" key="1">
    <source>
        <dbReference type="EMBL" id="RIA82966.1"/>
    </source>
</evidence>